<keyword evidence="3 7" id="KW-0812">Transmembrane</keyword>
<dbReference type="InterPro" id="IPR051449">
    <property type="entry name" value="ABC-2_transporter_component"/>
</dbReference>
<evidence type="ECO:0000256" key="4">
    <source>
        <dbReference type="ARBA" id="ARBA00022989"/>
    </source>
</evidence>
<protein>
    <recommendedName>
        <fullName evidence="12">ABC-type uncharacterized transport system domain-containing protein</fullName>
    </recommendedName>
</protein>
<comment type="caution">
    <text evidence="10">The sequence shown here is derived from an EMBL/GenBank/DDBJ whole genome shotgun (WGS) entry which is preliminary data.</text>
</comment>
<keyword evidence="5 7" id="KW-0472">Membrane</keyword>
<evidence type="ECO:0000256" key="1">
    <source>
        <dbReference type="ARBA" id="ARBA00004651"/>
    </source>
</evidence>
<feature type="transmembrane region" description="Helical" evidence="7">
    <location>
        <begin position="50"/>
        <end position="72"/>
    </location>
</feature>
<keyword evidence="4 7" id="KW-1133">Transmembrane helix</keyword>
<feature type="transmembrane region" description="Helical" evidence="7">
    <location>
        <begin position="20"/>
        <end position="44"/>
    </location>
</feature>
<evidence type="ECO:0000313" key="11">
    <source>
        <dbReference type="Proteomes" id="UP000019141"/>
    </source>
</evidence>
<accession>W4LI88</accession>
<feature type="domain" description="DUF7088" evidence="9">
    <location>
        <begin position="278"/>
        <end position="398"/>
    </location>
</feature>
<dbReference type="Pfam" id="PF09822">
    <property type="entry name" value="ABC_transp_aux"/>
    <property type="match status" value="1"/>
</dbReference>
<sequence>MGNLWTIFRRELSAYYSSAIGYIFMIVFQVLSVGLFMTPFFTFLNADMRSFFGTMPIILGIFLPAVTMRLWAEERKQNTWEMLLTFPMKPHELVLGKFFASLVFFIVALLSTLTIPLMLLALGNPDLGPIFGAYVGTTLLGAFFLAMGLFVSALCQDQIVAFVITLLACLAVFLLGTNFISAYIDGAWPGLGTFLADVVGMTSHYDTFSRGLIVVGDVLYFVIWTAVFLFLNGLFLEIRSRPAARNTFVVAVAMSLVIGLMANWLLAGQGLGRFDMTEDRIYTLSPATKKILGELDVPVQVKLYITPSDKMPTEMKYLERDILDKLNEMSLSSGGNLNARAIHMETANVIDPLGEPPSAGDEKDEAVEKRLLDKGIRPFSVQALREDEVVNKLVYSALGVGYKDRDEEILPRILPQDLELLEYRLMNIVYKLSRPKQPVVAMVAPKDALNIPPHIRQLYAQMGRPVPQSDDPYETLERLLRVEKYDVRRVDLTPNSGMPEDADSVIVINPRSLNERQHWELQRALHEGKSVMVAAQKYRWNYNVVRKSVSINKEDERPEVNPWLENYGVALDPAILMDVNHQPLTIQQSDNPLQSILGGGVTLNLPLHITLGQDAMNPDVSITSNLSPLFYLWGSALEVKSDVLEQHQLEHQVLLNTTPNAWTLPSDAQLTSASLKPRNGQRYPLSVLVRGQFPDTFTGKERPAWPPPPPQQPGMPPQPAPPEEGPAVEPQPAPGQLLVVGNAQMFHRNFLSGGNLDFFLNTVDALTLGEDREP</sequence>
<reference evidence="10 11" key="1">
    <citation type="journal article" date="2014" name="Nature">
        <title>An environmental bacterial taxon with a large and distinct metabolic repertoire.</title>
        <authorList>
            <person name="Wilson M.C."/>
            <person name="Mori T."/>
            <person name="Ruckert C."/>
            <person name="Uria A.R."/>
            <person name="Helf M.J."/>
            <person name="Takada K."/>
            <person name="Gernert C."/>
            <person name="Steffens U.A."/>
            <person name="Heycke N."/>
            <person name="Schmitt S."/>
            <person name="Rinke C."/>
            <person name="Helfrich E.J."/>
            <person name="Brachmann A.O."/>
            <person name="Gurgui C."/>
            <person name="Wakimoto T."/>
            <person name="Kracht M."/>
            <person name="Crusemann M."/>
            <person name="Hentschel U."/>
            <person name="Abe I."/>
            <person name="Matsunaga S."/>
            <person name="Kalinowski J."/>
            <person name="Takeyama H."/>
            <person name="Piel J."/>
        </authorList>
    </citation>
    <scope>NUCLEOTIDE SEQUENCE [LARGE SCALE GENOMIC DNA]</scope>
    <source>
        <strain evidence="11">TSY1</strain>
    </source>
</reference>
<dbReference type="Pfam" id="PF12679">
    <property type="entry name" value="ABC2_membrane_2"/>
    <property type="match status" value="1"/>
</dbReference>
<dbReference type="PANTHER" id="PTHR30294">
    <property type="entry name" value="MEMBRANE COMPONENT OF ABC TRANSPORTER YHHJ-RELATED"/>
    <property type="match status" value="1"/>
</dbReference>
<dbReference type="Pfam" id="PF23357">
    <property type="entry name" value="DUF7088"/>
    <property type="match status" value="1"/>
</dbReference>
<feature type="transmembrane region" description="Helical" evidence="7">
    <location>
        <begin position="93"/>
        <end position="119"/>
    </location>
</feature>
<dbReference type="GO" id="GO:0140359">
    <property type="term" value="F:ABC-type transporter activity"/>
    <property type="evidence" value="ECO:0007669"/>
    <property type="project" value="InterPro"/>
</dbReference>
<dbReference type="InterPro" id="IPR019196">
    <property type="entry name" value="ABC_transp_unknown"/>
</dbReference>
<feature type="transmembrane region" description="Helical" evidence="7">
    <location>
        <begin position="218"/>
        <end position="236"/>
    </location>
</feature>
<feature type="region of interest" description="Disordered" evidence="6">
    <location>
        <begin position="696"/>
        <end position="734"/>
    </location>
</feature>
<feature type="transmembrane region" description="Helical" evidence="7">
    <location>
        <begin position="248"/>
        <end position="267"/>
    </location>
</feature>
<feature type="compositionally biased region" description="Pro residues" evidence="6">
    <location>
        <begin position="704"/>
        <end position="733"/>
    </location>
</feature>
<dbReference type="InterPro" id="IPR055396">
    <property type="entry name" value="DUF7088"/>
</dbReference>
<evidence type="ECO:0000259" key="8">
    <source>
        <dbReference type="Pfam" id="PF09822"/>
    </source>
</evidence>
<feature type="transmembrane region" description="Helical" evidence="7">
    <location>
        <begin position="131"/>
        <end position="152"/>
    </location>
</feature>
<dbReference type="GO" id="GO:0005886">
    <property type="term" value="C:plasma membrane"/>
    <property type="evidence" value="ECO:0007669"/>
    <property type="project" value="UniProtKB-SubCell"/>
</dbReference>
<evidence type="ECO:0008006" key="12">
    <source>
        <dbReference type="Google" id="ProtNLM"/>
    </source>
</evidence>
<feature type="transmembrane region" description="Helical" evidence="7">
    <location>
        <begin position="159"/>
        <end position="184"/>
    </location>
</feature>
<evidence type="ECO:0000256" key="7">
    <source>
        <dbReference type="SAM" id="Phobius"/>
    </source>
</evidence>
<keyword evidence="2" id="KW-1003">Cell membrane</keyword>
<gene>
    <name evidence="10" type="ORF">ETSY1_21305</name>
</gene>
<proteinExistence type="predicted"/>
<organism evidence="10 11">
    <name type="scientific">Entotheonella factor</name>
    <dbReference type="NCBI Taxonomy" id="1429438"/>
    <lineage>
        <taxon>Bacteria</taxon>
        <taxon>Pseudomonadati</taxon>
        <taxon>Nitrospinota/Tectimicrobiota group</taxon>
        <taxon>Candidatus Tectimicrobiota</taxon>
        <taxon>Candidatus Entotheonellia</taxon>
        <taxon>Candidatus Entotheonellales</taxon>
        <taxon>Candidatus Entotheonellaceae</taxon>
        <taxon>Candidatus Entotheonella</taxon>
    </lineage>
</organism>
<evidence type="ECO:0000313" key="10">
    <source>
        <dbReference type="EMBL" id="ETW97798.1"/>
    </source>
</evidence>
<name>W4LI88_ENTF1</name>
<dbReference type="EMBL" id="AZHW01000618">
    <property type="protein sequence ID" value="ETW97798.1"/>
    <property type="molecule type" value="Genomic_DNA"/>
</dbReference>
<keyword evidence="11" id="KW-1185">Reference proteome</keyword>
<dbReference type="HOGENOM" id="CLU_018716_1_0_7"/>
<evidence type="ECO:0000256" key="5">
    <source>
        <dbReference type="ARBA" id="ARBA00023136"/>
    </source>
</evidence>
<evidence type="ECO:0000256" key="2">
    <source>
        <dbReference type="ARBA" id="ARBA00022475"/>
    </source>
</evidence>
<evidence type="ECO:0000256" key="6">
    <source>
        <dbReference type="SAM" id="MobiDB-lite"/>
    </source>
</evidence>
<dbReference type="AlphaFoldDB" id="W4LI88"/>
<dbReference type="PANTHER" id="PTHR30294:SF29">
    <property type="entry name" value="MULTIDRUG ABC TRANSPORTER PERMEASE YBHS-RELATED"/>
    <property type="match status" value="1"/>
</dbReference>
<dbReference type="Proteomes" id="UP000019141">
    <property type="component" value="Unassembled WGS sequence"/>
</dbReference>
<comment type="subcellular location">
    <subcellularLocation>
        <location evidence="1">Cell membrane</location>
        <topology evidence="1">Multi-pass membrane protein</topology>
    </subcellularLocation>
</comment>
<feature type="domain" description="ABC-type uncharacterised transport system" evidence="8">
    <location>
        <begin position="470"/>
        <end position="761"/>
    </location>
</feature>
<evidence type="ECO:0000259" key="9">
    <source>
        <dbReference type="Pfam" id="PF23357"/>
    </source>
</evidence>
<dbReference type="PATRIC" id="fig|1429438.4.peg.4125"/>
<evidence type="ECO:0000256" key="3">
    <source>
        <dbReference type="ARBA" id="ARBA00022692"/>
    </source>
</evidence>